<reference evidence="1" key="1">
    <citation type="journal article" date="2019" name="bioRxiv">
        <title>The Genome of the Zebra Mussel, Dreissena polymorpha: A Resource for Invasive Species Research.</title>
        <authorList>
            <person name="McCartney M.A."/>
            <person name="Auch B."/>
            <person name="Kono T."/>
            <person name="Mallez S."/>
            <person name="Zhang Y."/>
            <person name="Obille A."/>
            <person name="Becker A."/>
            <person name="Abrahante J.E."/>
            <person name="Garbe J."/>
            <person name="Badalamenti J.P."/>
            <person name="Herman A."/>
            <person name="Mangelson H."/>
            <person name="Liachko I."/>
            <person name="Sullivan S."/>
            <person name="Sone E.D."/>
            <person name="Koren S."/>
            <person name="Silverstein K.A.T."/>
            <person name="Beckman K.B."/>
            <person name="Gohl D.M."/>
        </authorList>
    </citation>
    <scope>NUCLEOTIDE SEQUENCE</scope>
    <source>
        <strain evidence="1">Duluth1</strain>
        <tissue evidence="1">Whole animal</tissue>
    </source>
</reference>
<dbReference type="AlphaFoldDB" id="A0A9D4M2U3"/>
<reference evidence="1" key="2">
    <citation type="submission" date="2020-11" db="EMBL/GenBank/DDBJ databases">
        <authorList>
            <person name="McCartney M.A."/>
            <person name="Auch B."/>
            <person name="Kono T."/>
            <person name="Mallez S."/>
            <person name="Becker A."/>
            <person name="Gohl D.M."/>
            <person name="Silverstein K.A.T."/>
            <person name="Koren S."/>
            <person name="Bechman K.B."/>
            <person name="Herman A."/>
            <person name="Abrahante J.E."/>
            <person name="Garbe J."/>
        </authorList>
    </citation>
    <scope>NUCLEOTIDE SEQUENCE</scope>
    <source>
        <strain evidence="1">Duluth1</strain>
        <tissue evidence="1">Whole animal</tissue>
    </source>
</reference>
<evidence type="ECO:0000313" key="1">
    <source>
        <dbReference type="EMBL" id="KAH3868669.1"/>
    </source>
</evidence>
<protein>
    <submittedName>
        <fullName evidence="1">Uncharacterized protein</fullName>
    </submittedName>
</protein>
<keyword evidence="2" id="KW-1185">Reference proteome</keyword>
<dbReference type="Proteomes" id="UP000828390">
    <property type="component" value="Unassembled WGS sequence"/>
</dbReference>
<sequence>MCLHNQYNETRTTNSAMYTPAHSSTSSCLLHTFRSSLVNGIKRLIVGLQSNETITTAKGDDRIIGKLKEKFCIFNFQVADTI</sequence>
<name>A0A9D4M2U3_DREPO</name>
<organism evidence="1 2">
    <name type="scientific">Dreissena polymorpha</name>
    <name type="common">Zebra mussel</name>
    <name type="synonym">Mytilus polymorpha</name>
    <dbReference type="NCBI Taxonomy" id="45954"/>
    <lineage>
        <taxon>Eukaryota</taxon>
        <taxon>Metazoa</taxon>
        <taxon>Spiralia</taxon>
        <taxon>Lophotrochozoa</taxon>
        <taxon>Mollusca</taxon>
        <taxon>Bivalvia</taxon>
        <taxon>Autobranchia</taxon>
        <taxon>Heteroconchia</taxon>
        <taxon>Euheterodonta</taxon>
        <taxon>Imparidentia</taxon>
        <taxon>Neoheterodontei</taxon>
        <taxon>Myida</taxon>
        <taxon>Dreissenoidea</taxon>
        <taxon>Dreissenidae</taxon>
        <taxon>Dreissena</taxon>
    </lineage>
</organism>
<proteinExistence type="predicted"/>
<accession>A0A9D4M2U3</accession>
<dbReference type="EMBL" id="JAIWYP010000002">
    <property type="protein sequence ID" value="KAH3868669.1"/>
    <property type="molecule type" value="Genomic_DNA"/>
</dbReference>
<gene>
    <name evidence="1" type="ORF">DPMN_031820</name>
</gene>
<evidence type="ECO:0000313" key="2">
    <source>
        <dbReference type="Proteomes" id="UP000828390"/>
    </source>
</evidence>
<comment type="caution">
    <text evidence="1">The sequence shown here is derived from an EMBL/GenBank/DDBJ whole genome shotgun (WGS) entry which is preliminary data.</text>
</comment>